<organism evidence="1 2">
    <name type="scientific">Bos mutus</name>
    <name type="common">wild yak</name>
    <dbReference type="NCBI Taxonomy" id="72004"/>
    <lineage>
        <taxon>Eukaryota</taxon>
        <taxon>Metazoa</taxon>
        <taxon>Chordata</taxon>
        <taxon>Craniata</taxon>
        <taxon>Vertebrata</taxon>
        <taxon>Euteleostomi</taxon>
        <taxon>Mammalia</taxon>
        <taxon>Eutheria</taxon>
        <taxon>Laurasiatheria</taxon>
        <taxon>Artiodactyla</taxon>
        <taxon>Ruminantia</taxon>
        <taxon>Pecora</taxon>
        <taxon>Bovidae</taxon>
        <taxon>Bovinae</taxon>
        <taxon>Bos</taxon>
    </lineage>
</organism>
<evidence type="ECO:0000313" key="2">
    <source>
        <dbReference type="Proteomes" id="UP000322234"/>
    </source>
</evidence>
<evidence type="ECO:0000313" key="1">
    <source>
        <dbReference type="EMBL" id="MXQ79743.1"/>
    </source>
</evidence>
<accession>A0A6B0QWM5</accession>
<protein>
    <submittedName>
        <fullName evidence="1">Uncharacterized protein</fullName>
    </submittedName>
</protein>
<comment type="caution">
    <text evidence="1">The sequence shown here is derived from an EMBL/GenBank/DDBJ whole genome shotgun (WGS) entry which is preliminary data.</text>
</comment>
<dbReference type="EMBL" id="VBQZ03000002">
    <property type="protein sequence ID" value="MXQ79743.1"/>
    <property type="molecule type" value="Genomic_DNA"/>
</dbReference>
<gene>
    <name evidence="1" type="ORF">E5288_WYG007015</name>
</gene>
<keyword evidence="2" id="KW-1185">Reference proteome</keyword>
<reference evidence="1" key="1">
    <citation type="submission" date="2019-10" db="EMBL/GenBank/DDBJ databases">
        <title>The sequence and de novo assembly of the wild yak genome.</title>
        <authorList>
            <person name="Liu Y."/>
        </authorList>
    </citation>
    <scope>NUCLEOTIDE SEQUENCE [LARGE SCALE GENOMIC DNA]</scope>
    <source>
        <strain evidence="1">WY2019</strain>
    </source>
</reference>
<dbReference type="Proteomes" id="UP000322234">
    <property type="component" value="Unassembled WGS sequence"/>
</dbReference>
<sequence length="261" mass="29368">MAALSCLDSLFNFTHSSVLQLHDTEPMSVFDSYGEKKTEILILSSQYLISEPWSPTSFEDQHKYIESMLCYVKETADQREGRFICGKWYPGDSFFSRPKFGILIPRNDSSKCHDPQGRRTVQSKEMTYVYTLRTLEVQGTEQSGLQPMQSTMQSHAPCCYTPGGICFQEQLSALWPLASVHPSGTNGTLLEENKETYAVRNGYLNFSRHSTDVSLPQSQSIGTPHLRTLIFVITYEGILTNLGSLSFSQDSINGKLSKSEE</sequence>
<dbReference type="AlphaFoldDB" id="A0A6B0QWM5"/>
<proteinExistence type="predicted"/>
<name>A0A6B0QWM5_9CETA</name>